<dbReference type="AlphaFoldDB" id="A0AAN6SR58"/>
<dbReference type="SUPFAM" id="SSF56112">
    <property type="entry name" value="Protein kinase-like (PK-like)"/>
    <property type="match status" value="1"/>
</dbReference>
<keyword evidence="2" id="KW-1185">Reference proteome</keyword>
<gene>
    <name evidence="1" type="ORF">C8A01DRAFT_46598</name>
</gene>
<comment type="caution">
    <text evidence="1">The sequence shown here is derived from an EMBL/GenBank/DDBJ whole genome shotgun (WGS) entry which is preliminary data.</text>
</comment>
<dbReference type="EMBL" id="MU854386">
    <property type="protein sequence ID" value="KAK4040024.1"/>
    <property type="molecule type" value="Genomic_DNA"/>
</dbReference>
<accession>A0AAN6SR58</accession>
<name>A0AAN6SR58_9PEZI</name>
<organism evidence="1 2">
    <name type="scientific">Parachaetomium inaequale</name>
    <dbReference type="NCBI Taxonomy" id="2588326"/>
    <lineage>
        <taxon>Eukaryota</taxon>
        <taxon>Fungi</taxon>
        <taxon>Dikarya</taxon>
        <taxon>Ascomycota</taxon>
        <taxon>Pezizomycotina</taxon>
        <taxon>Sordariomycetes</taxon>
        <taxon>Sordariomycetidae</taxon>
        <taxon>Sordariales</taxon>
        <taxon>Chaetomiaceae</taxon>
        <taxon>Parachaetomium</taxon>
    </lineage>
</organism>
<evidence type="ECO:0000313" key="2">
    <source>
        <dbReference type="Proteomes" id="UP001303115"/>
    </source>
</evidence>
<reference evidence="2" key="1">
    <citation type="journal article" date="2023" name="Mol. Phylogenet. Evol.">
        <title>Genome-scale phylogeny and comparative genomics of the fungal order Sordariales.</title>
        <authorList>
            <person name="Hensen N."/>
            <person name="Bonometti L."/>
            <person name="Westerberg I."/>
            <person name="Brannstrom I.O."/>
            <person name="Guillou S."/>
            <person name="Cros-Aarteil S."/>
            <person name="Calhoun S."/>
            <person name="Haridas S."/>
            <person name="Kuo A."/>
            <person name="Mondo S."/>
            <person name="Pangilinan J."/>
            <person name="Riley R."/>
            <person name="LaButti K."/>
            <person name="Andreopoulos B."/>
            <person name="Lipzen A."/>
            <person name="Chen C."/>
            <person name="Yan M."/>
            <person name="Daum C."/>
            <person name="Ng V."/>
            <person name="Clum A."/>
            <person name="Steindorff A."/>
            <person name="Ohm R.A."/>
            <person name="Martin F."/>
            <person name="Silar P."/>
            <person name="Natvig D.O."/>
            <person name="Lalanne C."/>
            <person name="Gautier V."/>
            <person name="Ament-Velasquez S.L."/>
            <person name="Kruys A."/>
            <person name="Hutchinson M.I."/>
            <person name="Powell A.J."/>
            <person name="Barry K."/>
            <person name="Miller A.N."/>
            <person name="Grigoriev I.V."/>
            <person name="Debuchy R."/>
            <person name="Gladieux P."/>
            <person name="Hiltunen Thoren M."/>
            <person name="Johannesson H."/>
        </authorList>
    </citation>
    <scope>NUCLEOTIDE SEQUENCE [LARGE SCALE GENOMIC DNA]</scope>
    <source>
        <strain evidence="2">CBS 284.82</strain>
    </source>
</reference>
<protein>
    <submittedName>
        <fullName evidence="1">Alpha-galactosidase a</fullName>
    </submittedName>
</protein>
<dbReference type="InterPro" id="IPR011009">
    <property type="entry name" value="Kinase-like_dom_sf"/>
</dbReference>
<sequence>MSIPSPVVNSHVQLLAALVDFDDKEESEYRFLVDGRHVKYVTVDPGVLPKDDRTFAPVLLPLLPPFPLGDWNEGHISKDAQNGRPVFANVNKSSLPGVKNTWHPTLIDHLELRKLDRLRQNIHKVAHPRFDEPVLVKFAEFPWQIPYLEDETTVYQWIDGSGIGPKFLGHVTEEGRVIGFVMEYIDGARTATPDDLRACQRALSRLHALGIKHGDINKHNFVAAERDRTRVELDVEYSRLEG</sequence>
<evidence type="ECO:0000313" key="1">
    <source>
        <dbReference type="EMBL" id="KAK4040024.1"/>
    </source>
</evidence>
<proteinExistence type="predicted"/>
<dbReference type="Proteomes" id="UP001303115">
    <property type="component" value="Unassembled WGS sequence"/>
</dbReference>